<evidence type="ECO:0000256" key="7">
    <source>
        <dbReference type="SAM" id="SignalP"/>
    </source>
</evidence>
<dbReference type="Gene3D" id="3.20.20.80">
    <property type="entry name" value="Glycosidases"/>
    <property type="match status" value="1"/>
</dbReference>
<dbReference type="GO" id="GO:0005576">
    <property type="term" value="C:extracellular region"/>
    <property type="evidence" value="ECO:0007669"/>
    <property type="project" value="TreeGrafter"/>
</dbReference>
<dbReference type="GO" id="GO:0006032">
    <property type="term" value="P:chitin catabolic process"/>
    <property type="evidence" value="ECO:0007669"/>
    <property type="project" value="TreeGrafter"/>
</dbReference>
<dbReference type="GO" id="GO:0008061">
    <property type="term" value="F:chitin binding"/>
    <property type="evidence" value="ECO:0007669"/>
    <property type="project" value="InterPro"/>
</dbReference>
<evidence type="ECO:0000256" key="2">
    <source>
        <dbReference type="ARBA" id="ARBA00022801"/>
    </source>
</evidence>
<keyword evidence="1 7" id="KW-0732">Signal</keyword>
<dbReference type="FunFam" id="3.10.50.10:FF:000003">
    <property type="entry name" value="Class V chitinase CHIT5b"/>
    <property type="match status" value="1"/>
</dbReference>
<dbReference type="InterPro" id="IPR001223">
    <property type="entry name" value="Glyco_hydro18_cat"/>
</dbReference>
<evidence type="ECO:0000259" key="8">
    <source>
        <dbReference type="PROSITE" id="PS51910"/>
    </source>
</evidence>
<evidence type="ECO:0000313" key="9">
    <source>
        <dbReference type="EMBL" id="CAH0550886.1"/>
    </source>
</evidence>
<dbReference type="SUPFAM" id="SSF54556">
    <property type="entry name" value="Chitinase insertion domain"/>
    <property type="match status" value="1"/>
</dbReference>
<dbReference type="SUPFAM" id="SSF51445">
    <property type="entry name" value="(Trans)glycosidases"/>
    <property type="match status" value="1"/>
</dbReference>
<dbReference type="PANTHER" id="PTHR11177:SF360">
    <property type="entry name" value="CHITINASE 4-RELATED"/>
    <property type="match status" value="1"/>
</dbReference>
<evidence type="ECO:0000256" key="5">
    <source>
        <dbReference type="RuleBase" id="RU000489"/>
    </source>
</evidence>
<accession>A0A9P0AZI6</accession>
<keyword evidence="10" id="KW-1185">Reference proteome</keyword>
<keyword evidence="3" id="KW-0325">Glycoprotein</keyword>
<dbReference type="PANTHER" id="PTHR11177">
    <property type="entry name" value="CHITINASE"/>
    <property type="match status" value="1"/>
</dbReference>
<dbReference type="InterPro" id="IPR011583">
    <property type="entry name" value="Chitinase_II/V-like_cat"/>
</dbReference>
<dbReference type="Gene3D" id="3.10.50.10">
    <property type="match status" value="1"/>
</dbReference>
<dbReference type="PROSITE" id="PS51910">
    <property type="entry name" value="GH18_2"/>
    <property type="match status" value="1"/>
</dbReference>
<dbReference type="InterPro" id="IPR017853">
    <property type="entry name" value="GH"/>
</dbReference>
<dbReference type="EMBL" id="OV121133">
    <property type="protein sequence ID" value="CAH0550886.1"/>
    <property type="molecule type" value="Genomic_DNA"/>
</dbReference>
<feature type="signal peptide" evidence="7">
    <location>
        <begin position="1"/>
        <end position="20"/>
    </location>
</feature>
<proteinExistence type="inferred from homology"/>
<name>A0A9P0AZI6_BRAAE</name>
<evidence type="ECO:0000256" key="6">
    <source>
        <dbReference type="RuleBase" id="RU004453"/>
    </source>
</evidence>
<evidence type="ECO:0000313" key="10">
    <source>
        <dbReference type="Proteomes" id="UP001154078"/>
    </source>
</evidence>
<dbReference type="GO" id="GO:0005975">
    <property type="term" value="P:carbohydrate metabolic process"/>
    <property type="evidence" value="ECO:0007669"/>
    <property type="project" value="InterPro"/>
</dbReference>
<keyword evidence="2 5" id="KW-0378">Hydrolase</keyword>
<dbReference type="Pfam" id="PF00704">
    <property type="entry name" value="Glyco_hydro_18"/>
    <property type="match status" value="1"/>
</dbReference>
<organism evidence="9 10">
    <name type="scientific">Brassicogethes aeneus</name>
    <name type="common">Rape pollen beetle</name>
    <name type="synonym">Meligethes aeneus</name>
    <dbReference type="NCBI Taxonomy" id="1431903"/>
    <lineage>
        <taxon>Eukaryota</taxon>
        <taxon>Metazoa</taxon>
        <taxon>Ecdysozoa</taxon>
        <taxon>Arthropoda</taxon>
        <taxon>Hexapoda</taxon>
        <taxon>Insecta</taxon>
        <taxon>Pterygota</taxon>
        <taxon>Neoptera</taxon>
        <taxon>Endopterygota</taxon>
        <taxon>Coleoptera</taxon>
        <taxon>Polyphaga</taxon>
        <taxon>Cucujiformia</taxon>
        <taxon>Nitidulidae</taxon>
        <taxon>Meligethinae</taxon>
        <taxon>Brassicogethes</taxon>
    </lineage>
</organism>
<dbReference type="SMART" id="SM00636">
    <property type="entry name" value="Glyco_18"/>
    <property type="match status" value="1"/>
</dbReference>
<sequence length="367" mass="41250">MKITLLLGFLFVELIYKVSATNIVCYFLSTNGYVSVLPEKINPNLCSHINYAFVNVSKDGSLAYGNEEIDVNQNLYKRVAALKSKNPYLKVLFSIGGGDSTAMFTQVASDKSKRSNLANSAKKFLETYNFDGIDVDWEFPDPNQRDDFLNLISDLRRGLGSKWILTAALPSQPTNAYNCPEIFKLLDFANVMSYDFFGPWSKSTGQNSALFPSSKDSEYGKKYTNLANTALNWINAGANPNKMNMGVAFYGWQFTLTNPTAHGLHAPIIATKTTSATFTKICKEYTHWTKVWDDEQKNPYRYSGDQWIGYDDEKSIALKTQHILLKKYAGIMIWHLGADDINGECGGRTQTLLKDINDEIKKDNGKK</sequence>
<dbReference type="InterPro" id="IPR001579">
    <property type="entry name" value="Glyco_hydro_18_chit_AS"/>
</dbReference>
<dbReference type="PROSITE" id="PS01095">
    <property type="entry name" value="GH18_1"/>
    <property type="match status" value="1"/>
</dbReference>
<dbReference type="Proteomes" id="UP001154078">
    <property type="component" value="Chromosome 2"/>
</dbReference>
<feature type="domain" description="GH18" evidence="8">
    <location>
        <begin position="21"/>
        <end position="363"/>
    </location>
</feature>
<evidence type="ECO:0000256" key="1">
    <source>
        <dbReference type="ARBA" id="ARBA00022729"/>
    </source>
</evidence>
<comment type="similarity">
    <text evidence="6">Belongs to the glycosyl hydrolase 18 family.</text>
</comment>
<gene>
    <name evidence="9" type="ORF">MELIAE_LOCUS3604</name>
</gene>
<dbReference type="InterPro" id="IPR050314">
    <property type="entry name" value="Glycosyl_Hydrlase_18"/>
</dbReference>
<protein>
    <recommendedName>
        <fullName evidence="8">GH18 domain-containing protein</fullName>
    </recommendedName>
</protein>
<reference evidence="9" key="1">
    <citation type="submission" date="2021-12" db="EMBL/GenBank/DDBJ databases">
        <authorList>
            <person name="King R."/>
        </authorList>
    </citation>
    <scope>NUCLEOTIDE SEQUENCE</scope>
</reference>
<evidence type="ECO:0000256" key="3">
    <source>
        <dbReference type="ARBA" id="ARBA00023180"/>
    </source>
</evidence>
<feature type="chain" id="PRO_5040473293" description="GH18 domain-containing protein" evidence="7">
    <location>
        <begin position="21"/>
        <end position="367"/>
    </location>
</feature>
<dbReference type="AlphaFoldDB" id="A0A9P0AZI6"/>
<dbReference type="GO" id="GO:0004568">
    <property type="term" value="F:chitinase activity"/>
    <property type="evidence" value="ECO:0007669"/>
    <property type="project" value="TreeGrafter"/>
</dbReference>
<evidence type="ECO:0000256" key="4">
    <source>
        <dbReference type="ARBA" id="ARBA00023295"/>
    </source>
</evidence>
<dbReference type="InterPro" id="IPR029070">
    <property type="entry name" value="Chitinase_insertion_sf"/>
</dbReference>
<dbReference type="OrthoDB" id="73875at2759"/>
<keyword evidence="4 5" id="KW-0326">Glycosidase</keyword>